<proteinExistence type="predicted"/>
<dbReference type="EMBL" id="MU394327">
    <property type="protein sequence ID" value="KAI6085278.1"/>
    <property type="molecule type" value="Genomic_DNA"/>
</dbReference>
<evidence type="ECO:0000313" key="1">
    <source>
        <dbReference type="EMBL" id="KAI6085278.1"/>
    </source>
</evidence>
<protein>
    <submittedName>
        <fullName evidence="1">Uncharacterized protein</fullName>
    </submittedName>
</protein>
<organism evidence="1 2">
    <name type="scientific">Hypoxylon rubiginosum</name>
    <dbReference type="NCBI Taxonomy" id="110542"/>
    <lineage>
        <taxon>Eukaryota</taxon>
        <taxon>Fungi</taxon>
        <taxon>Dikarya</taxon>
        <taxon>Ascomycota</taxon>
        <taxon>Pezizomycotina</taxon>
        <taxon>Sordariomycetes</taxon>
        <taxon>Xylariomycetidae</taxon>
        <taxon>Xylariales</taxon>
        <taxon>Hypoxylaceae</taxon>
        <taxon>Hypoxylon</taxon>
    </lineage>
</organism>
<reference evidence="1 2" key="1">
    <citation type="journal article" date="2022" name="New Phytol.">
        <title>Ecological generalism drives hyperdiversity of secondary metabolite gene clusters in xylarialean endophytes.</title>
        <authorList>
            <person name="Franco M.E.E."/>
            <person name="Wisecaver J.H."/>
            <person name="Arnold A.E."/>
            <person name="Ju Y.M."/>
            <person name="Slot J.C."/>
            <person name="Ahrendt S."/>
            <person name="Moore L.P."/>
            <person name="Eastman K.E."/>
            <person name="Scott K."/>
            <person name="Konkel Z."/>
            <person name="Mondo S.J."/>
            <person name="Kuo A."/>
            <person name="Hayes R.D."/>
            <person name="Haridas S."/>
            <person name="Andreopoulos B."/>
            <person name="Riley R."/>
            <person name="LaButti K."/>
            <person name="Pangilinan J."/>
            <person name="Lipzen A."/>
            <person name="Amirebrahimi M."/>
            <person name="Yan J."/>
            <person name="Adam C."/>
            <person name="Keymanesh K."/>
            <person name="Ng V."/>
            <person name="Louie K."/>
            <person name="Northen T."/>
            <person name="Drula E."/>
            <person name="Henrissat B."/>
            <person name="Hsieh H.M."/>
            <person name="Youens-Clark K."/>
            <person name="Lutzoni F."/>
            <person name="Miadlikowska J."/>
            <person name="Eastwood D.C."/>
            <person name="Hamelin R.C."/>
            <person name="Grigoriev I.V."/>
            <person name="U'Ren J.M."/>
        </authorList>
    </citation>
    <scope>NUCLEOTIDE SEQUENCE [LARGE SCALE GENOMIC DNA]</scope>
    <source>
        <strain evidence="1 2">ER1909</strain>
    </source>
</reference>
<comment type="caution">
    <text evidence="1">The sequence shown here is derived from an EMBL/GenBank/DDBJ whole genome shotgun (WGS) entry which is preliminary data.</text>
</comment>
<sequence length="300" mass="33695">MGEFFESIPKESLIKWIQAQKVFWVATAPLSGNGHVNVSPKGQVSANHKSFGVTPDRLPEKDAPNDKQQQMFWYMEMTGSGIETISHLLEPGNGRITIQFNEFQKEPRILRLWGKGRVLEFGTAAFDDMVERENIEVIPGVRSIIVVDIHQVGTSCGYSVPLYEFKGFRTTLPDFFRRKEERFLAGSEKDSMPRYWALKSAWSMDGLPGMPTGLKTGREFAIEPMRKMVGPWAPKGRGGPGARGGFQIEHVIIMVLAALLAISVATHPAFQHHAQTRMQEVMMQIRSVPEALPSSIRLRD</sequence>
<gene>
    <name evidence="1" type="ORF">F4821DRAFT_152442</name>
</gene>
<dbReference type="Proteomes" id="UP001497680">
    <property type="component" value="Unassembled WGS sequence"/>
</dbReference>
<accession>A0ACC0CY19</accession>
<name>A0ACC0CY19_9PEZI</name>
<keyword evidence="2" id="KW-1185">Reference proteome</keyword>
<evidence type="ECO:0000313" key="2">
    <source>
        <dbReference type="Proteomes" id="UP001497680"/>
    </source>
</evidence>